<evidence type="ECO:0000256" key="2">
    <source>
        <dbReference type="SAM" id="Phobius"/>
    </source>
</evidence>
<feature type="transmembrane region" description="Helical" evidence="2">
    <location>
        <begin position="45"/>
        <end position="63"/>
    </location>
</feature>
<keyword evidence="2" id="KW-1133">Transmembrane helix</keyword>
<feature type="compositionally biased region" description="Pro residues" evidence="1">
    <location>
        <begin position="432"/>
        <end position="446"/>
    </location>
</feature>
<feature type="compositionally biased region" description="Pro residues" evidence="1">
    <location>
        <begin position="344"/>
        <end position="353"/>
    </location>
</feature>
<reference evidence="3 4" key="1">
    <citation type="submission" date="2020-02" db="EMBL/GenBank/DDBJ databases">
        <title>Whole-genome analyses of novel actinobacteria.</title>
        <authorList>
            <person name="Sahin N."/>
            <person name="Tatar D."/>
        </authorList>
    </citation>
    <scope>NUCLEOTIDE SEQUENCE [LARGE SCALE GENOMIC DNA]</scope>
    <source>
        <strain evidence="3 4">SB3404</strain>
    </source>
</reference>
<feature type="compositionally biased region" description="Basic and acidic residues" evidence="1">
    <location>
        <begin position="457"/>
        <end position="468"/>
    </location>
</feature>
<evidence type="ECO:0000313" key="3">
    <source>
        <dbReference type="EMBL" id="NGO71837.1"/>
    </source>
</evidence>
<dbReference type="EMBL" id="JAAKZZ010000359">
    <property type="protein sequence ID" value="NGO71837.1"/>
    <property type="molecule type" value="Genomic_DNA"/>
</dbReference>
<feature type="transmembrane region" description="Helical" evidence="2">
    <location>
        <begin position="144"/>
        <end position="164"/>
    </location>
</feature>
<feature type="compositionally biased region" description="Pro residues" evidence="1">
    <location>
        <begin position="369"/>
        <end position="381"/>
    </location>
</feature>
<evidence type="ECO:0000256" key="1">
    <source>
        <dbReference type="SAM" id="MobiDB-lite"/>
    </source>
</evidence>
<keyword evidence="2" id="KW-0472">Membrane</keyword>
<keyword evidence="4" id="KW-1185">Reference proteome</keyword>
<name>A0A6G4X4Q9_9ACTN</name>
<feature type="compositionally biased region" description="Low complexity" evidence="1">
    <location>
        <begin position="354"/>
        <end position="363"/>
    </location>
</feature>
<keyword evidence="2" id="KW-0812">Transmembrane</keyword>
<proteinExistence type="predicted"/>
<dbReference type="RefSeq" id="WP_165301462.1">
    <property type="nucleotide sequence ID" value="NZ_JAAKZZ010000359.1"/>
</dbReference>
<organism evidence="3 4">
    <name type="scientific">Streptomyces boncukensis</name>
    <dbReference type="NCBI Taxonomy" id="2711219"/>
    <lineage>
        <taxon>Bacteria</taxon>
        <taxon>Bacillati</taxon>
        <taxon>Actinomycetota</taxon>
        <taxon>Actinomycetes</taxon>
        <taxon>Kitasatosporales</taxon>
        <taxon>Streptomycetaceae</taxon>
        <taxon>Streptomyces</taxon>
    </lineage>
</organism>
<accession>A0A6G4X4Q9</accession>
<dbReference type="AlphaFoldDB" id="A0A6G4X4Q9"/>
<protein>
    <submittedName>
        <fullName evidence="3">Uncharacterized protein</fullName>
    </submittedName>
</protein>
<dbReference type="Proteomes" id="UP000477722">
    <property type="component" value="Unassembled WGS sequence"/>
</dbReference>
<feature type="transmembrane region" description="Helical" evidence="2">
    <location>
        <begin position="14"/>
        <end position="33"/>
    </location>
</feature>
<evidence type="ECO:0000313" key="4">
    <source>
        <dbReference type="Proteomes" id="UP000477722"/>
    </source>
</evidence>
<feature type="transmembrane region" description="Helical" evidence="2">
    <location>
        <begin position="83"/>
        <end position="100"/>
    </location>
</feature>
<feature type="region of interest" description="Disordered" evidence="1">
    <location>
        <begin position="341"/>
        <end position="476"/>
    </location>
</feature>
<comment type="caution">
    <text evidence="3">The sequence shown here is derived from an EMBL/GenBank/DDBJ whole genome shotgun (WGS) entry which is preliminary data.</text>
</comment>
<feature type="transmembrane region" description="Helical" evidence="2">
    <location>
        <begin position="112"/>
        <end position="132"/>
    </location>
</feature>
<sequence>MTGPAAHWAQANPWPAAGLTAALCGLLVLTGWLTVRGLRAAARPTASVVVASIGAAACTGYTADTSWRFAAHYLGMHSQTERLLFFAAGEIALLSCALLARAHKRATTTDDHAGTAGVPGVLVWVITGVQVIPALAESGLVGGTVRAIIGPVMAGILWHLAMGLEIRLARPQALASGLLAIIGRELRERLLSYAGLAVRDRDAEQITRDRATARAVRLASRRWLGPWGRARLAAAVARSRAAVDGTQQHALMRQLAGRRTSQALRTVPVSSPWDQEPIPEAYPRTPLGVTGQELRRLDPIEAIHQVQAAHPGRTPAVLAALCTEYGVPVTETQVRVATRAGNPAPVPAVPEPPAQQQTEPVPARGVQPVPEPVPAAPPAEKPVPDNEPTAEVRPEVQDPEPVLAADRTRTQVHARLPGPGAHDVPQEHPADAPSPAPEYAPVPGPSTPSTSPGTDDLLERARVLDTEHRRTRGRPAGIRALKTGLGVGQTRACTIRRQLDAQETQ</sequence>
<gene>
    <name evidence="3" type="ORF">G5C65_26505</name>
</gene>